<sequence length="89" mass="10392">SDSNYHRFIEARRAGRDYEGFKKMEPAACKLIQRMLDPDPVLRPTLSQVISDPWFASIVVCDDDGRTPDGTTTHNHYTEEYIDRRNYIQ</sequence>
<accession>A0ACC1HC09</accession>
<gene>
    <name evidence="1" type="ORF">EV182_006459</name>
</gene>
<dbReference type="EMBL" id="JAMZIH010007803">
    <property type="protein sequence ID" value="KAJ1672807.1"/>
    <property type="molecule type" value="Genomic_DNA"/>
</dbReference>
<reference evidence="1" key="1">
    <citation type="submission" date="2022-06" db="EMBL/GenBank/DDBJ databases">
        <title>Phylogenomic reconstructions and comparative analyses of Kickxellomycotina fungi.</title>
        <authorList>
            <person name="Reynolds N.K."/>
            <person name="Stajich J.E."/>
            <person name="Barry K."/>
            <person name="Grigoriev I.V."/>
            <person name="Crous P."/>
            <person name="Smith M.E."/>
        </authorList>
    </citation>
    <scope>NUCLEOTIDE SEQUENCE</scope>
    <source>
        <strain evidence="1">RSA 2271</strain>
    </source>
</reference>
<proteinExistence type="predicted"/>
<organism evidence="1 2">
    <name type="scientific">Spiromyces aspiralis</name>
    <dbReference type="NCBI Taxonomy" id="68401"/>
    <lineage>
        <taxon>Eukaryota</taxon>
        <taxon>Fungi</taxon>
        <taxon>Fungi incertae sedis</taxon>
        <taxon>Zoopagomycota</taxon>
        <taxon>Kickxellomycotina</taxon>
        <taxon>Kickxellomycetes</taxon>
        <taxon>Kickxellales</taxon>
        <taxon>Kickxellaceae</taxon>
        <taxon>Spiromyces</taxon>
    </lineage>
</organism>
<protein>
    <submittedName>
        <fullName evidence="1">Uncharacterized protein</fullName>
    </submittedName>
</protein>
<name>A0ACC1HC09_9FUNG</name>
<dbReference type="Proteomes" id="UP001145114">
    <property type="component" value="Unassembled WGS sequence"/>
</dbReference>
<comment type="caution">
    <text evidence="1">The sequence shown here is derived from an EMBL/GenBank/DDBJ whole genome shotgun (WGS) entry which is preliminary data.</text>
</comment>
<feature type="non-terminal residue" evidence="1">
    <location>
        <position position="1"/>
    </location>
</feature>
<evidence type="ECO:0000313" key="2">
    <source>
        <dbReference type="Proteomes" id="UP001145114"/>
    </source>
</evidence>
<keyword evidence="2" id="KW-1185">Reference proteome</keyword>
<feature type="non-terminal residue" evidence="1">
    <location>
        <position position="89"/>
    </location>
</feature>
<evidence type="ECO:0000313" key="1">
    <source>
        <dbReference type="EMBL" id="KAJ1672807.1"/>
    </source>
</evidence>